<dbReference type="InterPro" id="IPR036568">
    <property type="entry name" value="GGCT-like_sf"/>
</dbReference>
<evidence type="ECO:0000259" key="1">
    <source>
        <dbReference type="Pfam" id="PF21986"/>
    </source>
</evidence>
<dbReference type="SUPFAM" id="SSF110857">
    <property type="entry name" value="Gamma-glutamyl cyclotransferase-like"/>
    <property type="match status" value="1"/>
</dbReference>
<dbReference type="AlphaFoldDB" id="A0A8J3WN72"/>
<evidence type="ECO:0000313" key="2">
    <source>
        <dbReference type="EMBL" id="GIH97204.1"/>
    </source>
</evidence>
<evidence type="ECO:0000313" key="3">
    <source>
        <dbReference type="Proteomes" id="UP000619788"/>
    </source>
</evidence>
<gene>
    <name evidence="2" type="ORF">Psi01_78340</name>
</gene>
<dbReference type="CDD" id="cd06661">
    <property type="entry name" value="GGCT_like"/>
    <property type="match status" value="1"/>
</dbReference>
<sequence>MALMFLNGGAMRGGPLHHLLDGAPLVAETTTAPKYRFYSVGDRCPGLAPVAHGGAAIEGELYDVPMDVLRDRLMPAEPPELELGVIELADGTSSFAMLLRRPCTSHAELYDITESGGWKVYMDMDARADVRTDREKTS</sequence>
<dbReference type="EMBL" id="BOOJ01000078">
    <property type="protein sequence ID" value="GIH97204.1"/>
    <property type="molecule type" value="Genomic_DNA"/>
</dbReference>
<dbReference type="Gene3D" id="3.10.490.10">
    <property type="entry name" value="Gamma-glutamyl cyclotransferase-like"/>
    <property type="match status" value="1"/>
</dbReference>
<dbReference type="RefSeq" id="WP_204069201.1">
    <property type="nucleotide sequence ID" value="NZ_BOOJ01000078.1"/>
</dbReference>
<protein>
    <submittedName>
        <fullName evidence="2">Gamma-glutamylcyclotransferase</fullName>
    </submittedName>
</protein>
<keyword evidence="3" id="KW-1185">Reference proteome</keyword>
<dbReference type="Pfam" id="PF21986">
    <property type="entry name" value="AH_C"/>
    <property type="match status" value="1"/>
</dbReference>
<comment type="caution">
    <text evidence="2">The sequence shown here is derived from an EMBL/GenBank/DDBJ whole genome shotgun (WGS) entry which is preliminary data.</text>
</comment>
<organism evidence="2 3">
    <name type="scientific">Planobispora siamensis</name>
    <dbReference type="NCBI Taxonomy" id="936338"/>
    <lineage>
        <taxon>Bacteria</taxon>
        <taxon>Bacillati</taxon>
        <taxon>Actinomycetota</taxon>
        <taxon>Actinomycetes</taxon>
        <taxon>Streptosporangiales</taxon>
        <taxon>Streptosporangiaceae</taxon>
        <taxon>Planobispora</taxon>
    </lineage>
</organism>
<dbReference type="InterPro" id="IPR013024">
    <property type="entry name" value="GGCT-like"/>
</dbReference>
<proteinExistence type="predicted"/>
<reference evidence="2 3" key="1">
    <citation type="submission" date="2021-01" db="EMBL/GenBank/DDBJ databases">
        <title>Whole genome shotgun sequence of Planobispora siamensis NBRC 107568.</title>
        <authorList>
            <person name="Komaki H."/>
            <person name="Tamura T."/>
        </authorList>
    </citation>
    <scope>NUCLEOTIDE SEQUENCE [LARGE SCALE GENOMIC DNA]</scope>
    <source>
        <strain evidence="2 3">NBRC 107568</strain>
    </source>
</reference>
<dbReference type="Proteomes" id="UP000619788">
    <property type="component" value="Unassembled WGS sequence"/>
</dbReference>
<accession>A0A8J3WN72</accession>
<name>A0A8J3WN72_9ACTN</name>
<dbReference type="InterPro" id="IPR053844">
    <property type="entry name" value="AH_C"/>
</dbReference>
<feature type="domain" description="Allophanate hydrolase C-terminal" evidence="1">
    <location>
        <begin position="4"/>
        <end position="122"/>
    </location>
</feature>